<dbReference type="HAMAP" id="MF_01201">
    <property type="entry name" value="Ala_racemase"/>
    <property type="match status" value="1"/>
</dbReference>
<comment type="pathway">
    <text evidence="3">Cell wall biogenesis; peptidoglycan biosynthesis.</text>
</comment>
<protein>
    <recommendedName>
        <fullName evidence="8">Alanine racemase</fullName>
        <ecNumber evidence="8">5.1.1.1</ecNumber>
    </recommendedName>
</protein>
<evidence type="ECO:0000256" key="8">
    <source>
        <dbReference type="HAMAP-Rule" id="MF_01201"/>
    </source>
</evidence>
<dbReference type="InterPro" id="IPR000821">
    <property type="entry name" value="Ala_racemase"/>
</dbReference>
<proteinExistence type="inferred from homology"/>
<dbReference type="Gene3D" id="2.40.37.10">
    <property type="entry name" value="Lyase, Ornithine Decarboxylase, Chain A, domain 1"/>
    <property type="match status" value="1"/>
</dbReference>
<feature type="active site" description="Proton acceptor; specific for D-alanine" evidence="8">
    <location>
        <position position="34"/>
    </location>
</feature>
<dbReference type="PRINTS" id="PR00992">
    <property type="entry name" value="ALARACEMASE"/>
</dbReference>
<feature type="domain" description="Alanine racemase C-terminal" evidence="11">
    <location>
        <begin position="234"/>
        <end position="358"/>
    </location>
</feature>
<evidence type="ECO:0000313" key="12">
    <source>
        <dbReference type="EMBL" id="CRK85750.1"/>
    </source>
</evidence>
<comment type="cofactor">
    <cofactor evidence="2 8 9">
        <name>pyridoxal 5'-phosphate</name>
        <dbReference type="ChEBI" id="CHEBI:597326"/>
    </cofactor>
</comment>
<dbReference type="Pfam" id="PF00842">
    <property type="entry name" value="Ala_racemase_C"/>
    <property type="match status" value="1"/>
</dbReference>
<dbReference type="InterPro" id="IPR009006">
    <property type="entry name" value="Ala_racemase/Decarboxylase_C"/>
</dbReference>
<sequence>MKIATALINRTALLNNLKLIKKIAANSRILAIVKSNAYGHGLIEVSKIIQKSVEAFGVARLNEALLIRNSGIIKPIILLEGFFKKDDLSIIIENKIDIIVHCIEQLEILENFEFSKPLKVWMKLDIGMHRIGVQPKDAEQFYLRLQKCKNILLPINIISHFSISNIPHLHVTKKQINIYKNFISNKIGEKSISASAGILFWPEAHYDWIRPGIIMYGVSPQNNKKGSDFNLQPVMTFKTILIAIRKHFANEYAGYGKFWKSNKNTYLGVIAVGYGDGYLSNIPIKTPVLINGRRVPIVGKISMDMTIIDLGINSYDKVGDEVTLWGENFPIEEVASLSNISSYELLTKLTSRVTIEYVN</sequence>
<name>A0A0M6W7J5_9GAMM</name>
<dbReference type="InterPro" id="IPR020622">
    <property type="entry name" value="Ala_racemase_pyridoxalP-BS"/>
</dbReference>
<dbReference type="UniPathway" id="UPA00042">
    <property type="reaction ID" value="UER00497"/>
</dbReference>
<evidence type="ECO:0000256" key="1">
    <source>
        <dbReference type="ARBA" id="ARBA00000316"/>
    </source>
</evidence>
<evidence type="ECO:0000259" key="11">
    <source>
        <dbReference type="SMART" id="SM01005"/>
    </source>
</evidence>
<accession>A0A0M6W7J5</accession>
<dbReference type="Gene3D" id="3.20.20.10">
    <property type="entry name" value="Alanine racemase"/>
    <property type="match status" value="1"/>
</dbReference>
<feature type="modified residue" description="N6-(pyridoxal phosphate)lysine" evidence="8 9">
    <location>
        <position position="34"/>
    </location>
</feature>
<dbReference type="PROSITE" id="PS00395">
    <property type="entry name" value="ALANINE_RACEMASE"/>
    <property type="match status" value="1"/>
</dbReference>
<evidence type="ECO:0000256" key="7">
    <source>
        <dbReference type="ARBA" id="ARBA00037912"/>
    </source>
</evidence>
<dbReference type="EMBL" id="CVRF01000002">
    <property type="protein sequence ID" value="CRK85750.1"/>
    <property type="molecule type" value="Genomic_DNA"/>
</dbReference>
<dbReference type="SUPFAM" id="SSF51419">
    <property type="entry name" value="PLP-binding barrel"/>
    <property type="match status" value="1"/>
</dbReference>
<dbReference type="PANTHER" id="PTHR30511:SF4">
    <property type="entry name" value="ALANINE RACEMASE, BIOSYNTHETIC"/>
    <property type="match status" value="1"/>
</dbReference>
<feature type="binding site" evidence="8 10">
    <location>
        <position position="130"/>
    </location>
    <ligand>
        <name>substrate</name>
    </ligand>
</feature>
<dbReference type="SUPFAM" id="SSF50621">
    <property type="entry name" value="Alanine racemase C-terminal domain-like"/>
    <property type="match status" value="1"/>
</dbReference>
<comment type="catalytic activity">
    <reaction evidence="1 8">
        <text>L-alanine = D-alanine</text>
        <dbReference type="Rhea" id="RHEA:20249"/>
        <dbReference type="ChEBI" id="CHEBI:57416"/>
        <dbReference type="ChEBI" id="CHEBI:57972"/>
        <dbReference type="EC" id="5.1.1.1"/>
    </reaction>
</comment>
<evidence type="ECO:0000256" key="5">
    <source>
        <dbReference type="ARBA" id="ARBA00022898"/>
    </source>
</evidence>
<evidence type="ECO:0000256" key="10">
    <source>
        <dbReference type="PIRSR" id="PIRSR600821-52"/>
    </source>
</evidence>
<reference evidence="13" key="1">
    <citation type="submission" date="2015-05" db="EMBL/GenBank/DDBJ databases">
        <authorList>
            <person name="Manzano-Marin A."/>
        </authorList>
    </citation>
    <scope>NUCLEOTIDE SEQUENCE [LARGE SCALE GENOMIC DNA]</scope>
    <source>
        <strain evidence="13">officinalis</strain>
    </source>
</reference>
<dbReference type="FunFam" id="3.20.20.10:FF:000002">
    <property type="entry name" value="Alanine racemase"/>
    <property type="match status" value="1"/>
</dbReference>
<dbReference type="InterPro" id="IPR011079">
    <property type="entry name" value="Ala_racemase_C"/>
</dbReference>
<comment type="pathway">
    <text evidence="7 8">Amino-acid biosynthesis; D-alanine biosynthesis; D-alanine from L-alanine: step 1/1.</text>
</comment>
<evidence type="ECO:0000313" key="13">
    <source>
        <dbReference type="Proteomes" id="UP000242301"/>
    </source>
</evidence>
<keyword evidence="5 8" id="KW-0663">Pyridoxal phosphate</keyword>
<evidence type="ECO:0000256" key="4">
    <source>
        <dbReference type="ARBA" id="ARBA00007880"/>
    </source>
</evidence>
<dbReference type="PANTHER" id="PTHR30511">
    <property type="entry name" value="ALANINE RACEMASE"/>
    <property type="match status" value="1"/>
</dbReference>
<dbReference type="STRING" id="1715285.SOFFGTOCOR_0327"/>
<dbReference type="GO" id="GO:0030170">
    <property type="term" value="F:pyridoxal phosphate binding"/>
    <property type="evidence" value="ECO:0007669"/>
    <property type="project" value="UniProtKB-UniRule"/>
</dbReference>
<dbReference type="InterPro" id="IPR001608">
    <property type="entry name" value="Ala_racemase_N"/>
</dbReference>
<dbReference type="AlphaFoldDB" id="A0A0M6W7J5"/>
<organism evidence="12 13">
    <name type="scientific">Candidatus Providencia siddallii</name>
    <dbReference type="NCBI Taxonomy" id="1715285"/>
    <lineage>
        <taxon>Bacteria</taxon>
        <taxon>Pseudomonadati</taxon>
        <taxon>Pseudomonadota</taxon>
        <taxon>Gammaproteobacteria</taxon>
        <taxon>Enterobacterales</taxon>
        <taxon>Morganellaceae</taxon>
        <taxon>Providencia</taxon>
    </lineage>
</organism>
<dbReference type="SMART" id="SM01005">
    <property type="entry name" value="Ala_racemase_C"/>
    <property type="match status" value="1"/>
</dbReference>
<evidence type="ECO:0000256" key="9">
    <source>
        <dbReference type="PIRSR" id="PIRSR600821-50"/>
    </source>
</evidence>
<dbReference type="EC" id="5.1.1.1" evidence="8"/>
<keyword evidence="6 8" id="KW-0413">Isomerase</keyword>
<gene>
    <name evidence="12" type="primary">alr</name>
    <name evidence="12" type="ORF">SOFFGTOCOR_0327</name>
</gene>
<evidence type="ECO:0000256" key="2">
    <source>
        <dbReference type="ARBA" id="ARBA00001933"/>
    </source>
</evidence>
<dbReference type="InterPro" id="IPR029066">
    <property type="entry name" value="PLP-binding_barrel"/>
</dbReference>
<comment type="similarity">
    <text evidence="4 8">Belongs to the alanine racemase family.</text>
</comment>
<keyword evidence="13" id="KW-1185">Reference proteome</keyword>
<feature type="active site" description="Proton acceptor; specific for L-alanine" evidence="8">
    <location>
        <position position="255"/>
    </location>
</feature>
<evidence type="ECO:0000256" key="6">
    <source>
        <dbReference type="ARBA" id="ARBA00023235"/>
    </source>
</evidence>
<dbReference type="Pfam" id="PF01168">
    <property type="entry name" value="Ala_racemase_N"/>
    <property type="match status" value="1"/>
</dbReference>
<dbReference type="Proteomes" id="UP000242301">
    <property type="component" value="Unassembled WGS sequence"/>
</dbReference>
<dbReference type="GO" id="GO:0008784">
    <property type="term" value="F:alanine racemase activity"/>
    <property type="evidence" value="ECO:0007669"/>
    <property type="project" value="UniProtKB-UniRule"/>
</dbReference>
<feature type="binding site" evidence="8 10">
    <location>
        <position position="303"/>
    </location>
    <ligand>
        <name>substrate</name>
    </ligand>
</feature>
<dbReference type="GO" id="GO:0030632">
    <property type="term" value="P:D-alanine biosynthetic process"/>
    <property type="evidence" value="ECO:0007669"/>
    <property type="project" value="UniProtKB-UniRule"/>
</dbReference>
<dbReference type="GO" id="GO:0005829">
    <property type="term" value="C:cytosol"/>
    <property type="evidence" value="ECO:0007669"/>
    <property type="project" value="TreeGrafter"/>
</dbReference>
<comment type="function">
    <text evidence="8">Catalyzes the interconversion of L-alanine and D-alanine. May also act on other amino acids.</text>
</comment>
<dbReference type="NCBIfam" id="TIGR00492">
    <property type="entry name" value="alr"/>
    <property type="match status" value="1"/>
</dbReference>
<evidence type="ECO:0000256" key="3">
    <source>
        <dbReference type="ARBA" id="ARBA00004752"/>
    </source>
</evidence>